<dbReference type="EMBL" id="JACHXK010000001">
    <property type="protein sequence ID" value="MBB3108782.1"/>
    <property type="molecule type" value="Genomic_DNA"/>
</dbReference>
<keyword evidence="3" id="KW-1185">Reference proteome</keyword>
<evidence type="ECO:0000259" key="1">
    <source>
        <dbReference type="Pfam" id="PF13472"/>
    </source>
</evidence>
<dbReference type="Pfam" id="PF13472">
    <property type="entry name" value="Lipase_GDSL_2"/>
    <property type="match status" value="1"/>
</dbReference>
<reference evidence="2 3" key="1">
    <citation type="submission" date="2020-08" db="EMBL/GenBank/DDBJ databases">
        <title>Genomic Encyclopedia of Type Strains, Phase III (KMG-III): the genomes of soil and plant-associated and newly described type strains.</title>
        <authorList>
            <person name="Whitman W."/>
        </authorList>
    </citation>
    <scope>NUCLEOTIDE SEQUENCE [LARGE SCALE GENOMIC DNA]</scope>
    <source>
        <strain evidence="2 3">CECT 5862</strain>
    </source>
</reference>
<evidence type="ECO:0000313" key="3">
    <source>
        <dbReference type="Proteomes" id="UP000570361"/>
    </source>
</evidence>
<dbReference type="InterPro" id="IPR013830">
    <property type="entry name" value="SGNH_hydro"/>
</dbReference>
<dbReference type="AlphaFoldDB" id="A0A7W5AUD0"/>
<evidence type="ECO:0000313" key="2">
    <source>
        <dbReference type="EMBL" id="MBB3108782.1"/>
    </source>
</evidence>
<dbReference type="PANTHER" id="PTHR30383">
    <property type="entry name" value="THIOESTERASE 1/PROTEASE 1/LYSOPHOSPHOLIPASE L1"/>
    <property type="match status" value="1"/>
</dbReference>
<dbReference type="GO" id="GO:0004622">
    <property type="term" value="F:phosphatidylcholine lysophospholipase activity"/>
    <property type="evidence" value="ECO:0007669"/>
    <property type="project" value="TreeGrafter"/>
</dbReference>
<dbReference type="Gene3D" id="3.40.50.1110">
    <property type="entry name" value="SGNH hydrolase"/>
    <property type="match status" value="1"/>
</dbReference>
<gene>
    <name evidence="2" type="ORF">FHS18_000810</name>
</gene>
<dbReference type="InterPro" id="IPR051532">
    <property type="entry name" value="Ester_Hydrolysis_Enzymes"/>
</dbReference>
<organism evidence="2 3">
    <name type="scientific">Paenibacillus phyllosphaerae</name>
    <dbReference type="NCBI Taxonomy" id="274593"/>
    <lineage>
        <taxon>Bacteria</taxon>
        <taxon>Bacillati</taxon>
        <taxon>Bacillota</taxon>
        <taxon>Bacilli</taxon>
        <taxon>Bacillales</taxon>
        <taxon>Paenibacillaceae</taxon>
        <taxon>Paenibacillus</taxon>
    </lineage>
</organism>
<accession>A0A7W5AUD0</accession>
<dbReference type="CDD" id="cd01834">
    <property type="entry name" value="SGNH_hydrolase_like_2"/>
    <property type="match status" value="1"/>
</dbReference>
<dbReference type="SUPFAM" id="SSF52266">
    <property type="entry name" value="SGNH hydrolase"/>
    <property type="match status" value="1"/>
</dbReference>
<dbReference type="InterPro" id="IPR036514">
    <property type="entry name" value="SGNH_hydro_sf"/>
</dbReference>
<dbReference type="PANTHER" id="PTHR30383:SF5">
    <property type="entry name" value="SGNH HYDROLASE-TYPE ESTERASE DOMAIN-CONTAINING PROTEIN"/>
    <property type="match status" value="1"/>
</dbReference>
<protein>
    <submittedName>
        <fullName evidence="2">Lysophospholipase L1-like esterase</fullName>
    </submittedName>
</protein>
<name>A0A7W5AUD0_9BACL</name>
<feature type="domain" description="SGNH hydrolase-type esterase" evidence="1">
    <location>
        <begin position="12"/>
        <end position="200"/>
    </location>
</feature>
<proteinExistence type="predicted"/>
<sequence>MFPHHATVLFQGDSITDGNRGRDGDPNHDMGHGYAFAIASLVGDQYPERRIQFLNRGNSGDRVVDLYARWREDALNLQPDVISILVGVNDLHREFANGSGVPADRYERVYRMLIEESKAALPDVTIVLCEPFILPVGQVSANWDAWHSGIRERQQLVQQLAEQTGSIFVRLQASFDAAAELAPPEYWLWDGFHPTPAGHGLLAREWMKQVAEAIARTE</sequence>
<dbReference type="Proteomes" id="UP000570361">
    <property type="component" value="Unassembled WGS sequence"/>
</dbReference>
<dbReference type="RefSeq" id="WP_183597172.1">
    <property type="nucleotide sequence ID" value="NZ_JACHXK010000001.1"/>
</dbReference>
<comment type="caution">
    <text evidence="2">The sequence shown here is derived from an EMBL/GenBank/DDBJ whole genome shotgun (WGS) entry which is preliminary data.</text>
</comment>